<sequence length="102" mass="11777">MILHKWPTGLSKTLSFLSPSSHPFVCLLFFFFLFIVFSDSAMQTHQPSLIHRTVQLYHINPNTSKSNLILYSSILSTLLKIESNLILTLFRLKYFPFTNPAN</sequence>
<keyword evidence="1" id="KW-0472">Membrane</keyword>
<organism evidence="2 3">
    <name type="scientific">Carya illinoinensis</name>
    <name type="common">Pecan</name>
    <dbReference type="NCBI Taxonomy" id="32201"/>
    <lineage>
        <taxon>Eukaryota</taxon>
        <taxon>Viridiplantae</taxon>
        <taxon>Streptophyta</taxon>
        <taxon>Embryophyta</taxon>
        <taxon>Tracheophyta</taxon>
        <taxon>Spermatophyta</taxon>
        <taxon>Magnoliopsida</taxon>
        <taxon>eudicotyledons</taxon>
        <taxon>Gunneridae</taxon>
        <taxon>Pentapetalae</taxon>
        <taxon>rosids</taxon>
        <taxon>fabids</taxon>
        <taxon>Fagales</taxon>
        <taxon>Juglandaceae</taxon>
        <taxon>Carya</taxon>
    </lineage>
</organism>
<keyword evidence="3" id="KW-1185">Reference proteome</keyword>
<dbReference type="EMBL" id="CM031820">
    <property type="protein sequence ID" value="KAG6632860.1"/>
    <property type="molecule type" value="Genomic_DNA"/>
</dbReference>
<protein>
    <submittedName>
        <fullName evidence="2">Uncharacterized protein</fullName>
    </submittedName>
</protein>
<name>A0A8T1NVV1_CARIL</name>
<evidence type="ECO:0000313" key="2">
    <source>
        <dbReference type="EMBL" id="KAG6632860.1"/>
    </source>
</evidence>
<keyword evidence="1" id="KW-0812">Transmembrane</keyword>
<reference evidence="2" key="1">
    <citation type="submission" date="2020-12" db="EMBL/GenBank/DDBJ databases">
        <title>WGS assembly of Carya illinoinensis cv. Pawnee.</title>
        <authorList>
            <person name="Platts A."/>
            <person name="Shu S."/>
            <person name="Wright S."/>
            <person name="Barry K."/>
            <person name="Edger P."/>
            <person name="Pires J.C."/>
            <person name="Schmutz J."/>
        </authorList>
    </citation>
    <scope>NUCLEOTIDE SEQUENCE</scope>
    <source>
        <tissue evidence="2">Leaf</tissue>
    </source>
</reference>
<feature type="transmembrane region" description="Helical" evidence="1">
    <location>
        <begin position="20"/>
        <end position="37"/>
    </location>
</feature>
<evidence type="ECO:0000256" key="1">
    <source>
        <dbReference type="SAM" id="Phobius"/>
    </source>
</evidence>
<accession>A0A8T1NVV1</accession>
<comment type="caution">
    <text evidence="2">The sequence shown here is derived from an EMBL/GenBank/DDBJ whole genome shotgun (WGS) entry which is preliminary data.</text>
</comment>
<gene>
    <name evidence="2" type="ORF">CIPAW_12G008000</name>
</gene>
<evidence type="ECO:0000313" key="3">
    <source>
        <dbReference type="Proteomes" id="UP000811609"/>
    </source>
</evidence>
<keyword evidence="1" id="KW-1133">Transmembrane helix</keyword>
<dbReference type="Proteomes" id="UP000811609">
    <property type="component" value="Chromosome 12"/>
</dbReference>
<dbReference type="AlphaFoldDB" id="A0A8T1NVV1"/>
<proteinExistence type="predicted"/>